<dbReference type="Pfam" id="PF00010">
    <property type="entry name" value="HLH"/>
    <property type="match status" value="1"/>
</dbReference>
<dbReference type="InterPro" id="IPR036638">
    <property type="entry name" value="HLH_DNA-bd_sf"/>
</dbReference>
<gene>
    <name evidence="8" type="ORF">CVLEPA_LOCUS14763</name>
</gene>
<dbReference type="SUPFAM" id="SSF47459">
    <property type="entry name" value="HLH, helix-loop-helix DNA-binding domain"/>
    <property type="match status" value="1"/>
</dbReference>
<feature type="domain" description="BHLH" evidence="7">
    <location>
        <begin position="397"/>
        <end position="448"/>
    </location>
</feature>
<dbReference type="Pfam" id="PF01586">
    <property type="entry name" value="Basic"/>
    <property type="match status" value="1"/>
</dbReference>
<feature type="compositionally biased region" description="Basic and acidic residues" evidence="6">
    <location>
        <begin position="273"/>
        <end position="283"/>
    </location>
</feature>
<reference evidence="8 9" key="1">
    <citation type="submission" date="2024-02" db="EMBL/GenBank/DDBJ databases">
        <authorList>
            <person name="Daric V."/>
            <person name="Darras S."/>
        </authorList>
    </citation>
    <scope>NUCLEOTIDE SEQUENCE [LARGE SCALE GENOMIC DNA]</scope>
</reference>
<dbReference type="CDD" id="cd11411">
    <property type="entry name" value="bHLH_TS_MRF"/>
    <property type="match status" value="1"/>
</dbReference>
<evidence type="ECO:0000256" key="6">
    <source>
        <dbReference type="SAM" id="MobiDB-lite"/>
    </source>
</evidence>
<protein>
    <recommendedName>
        <fullName evidence="7">BHLH domain-containing protein</fullName>
    </recommendedName>
</protein>
<evidence type="ECO:0000256" key="4">
    <source>
        <dbReference type="ARBA" id="ARBA00023125"/>
    </source>
</evidence>
<evidence type="ECO:0000313" key="8">
    <source>
        <dbReference type="EMBL" id="CAK8683724.1"/>
    </source>
</evidence>
<dbReference type="SMART" id="SM00353">
    <property type="entry name" value="HLH"/>
    <property type="match status" value="1"/>
</dbReference>
<keyword evidence="4" id="KW-0238">DNA-binding</keyword>
<dbReference type="InterPro" id="IPR002546">
    <property type="entry name" value="MyoD_N"/>
</dbReference>
<dbReference type="SMART" id="SM00520">
    <property type="entry name" value="BASIC"/>
    <property type="match status" value="1"/>
</dbReference>
<dbReference type="Proteomes" id="UP001642483">
    <property type="component" value="Unassembled WGS sequence"/>
</dbReference>
<keyword evidence="2" id="KW-0517">Myogenesis</keyword>
<proteinExistence type="predicted"/>
<dbReference type="PROSITE" id="PS50888">
    <property type="entry name" value="BHLH"/>
    <property type="match status" value="1"/>
</dbReference>
<dbReference type="Gene3D" id="4.10.280.10">
    <property type="entry name" value="Helix-loop-helix DNA-binding domain"/>
    <property type="match status" value="1"/>
</dbReference>
<evidence type="ECO:0000313" key="9">
    <source>
        <dbReference type="Proteomes" id="UP001642483"/>
    </source>
</evidence>
<evidence type="ECO:0000256" key="2">
    <source>
        <dbReference type="ARBA" id="ARBA00022541"/>
    </source>
</evidence>
<dbReference type="EMBL" id="CAWYQH010000097">
    <property type="protein sequence ID" value="CAK8683724.1"/>
    <property type="molecule type" value="Genomic_DNA"/>
</dbReference>
<comment type="subcellular location">
    <subcellularLocation>
        <location evidence="1">Nucleus</location>
    </subcellularLocation>
</comment>
<keyword evidence="9" id="KW-1185">Reference proteome</keyword>
<accession>A0ABP0FVS7</accession>
<name>A0ABP0FVS7_CLALP</name>
<dbReference type="PANTHER" id="PTHR11534">
    <property type="entry name" value="MYOGENIC FACTOR"/>
    <property type="match status" value="1"/>
</dbReference>
<evidence type="ECO:0000256" key="3">
    <source>
        <dbReference type="ARBA" id="ARBA00022782"/>
    </source>
</evidence>
<comment type="caution">
    <text evidence="8">The sequence shown here is derived from an EMBL/GenBank/DDBJ whole genome shotgun (WGS) entry which is preliminary data.</text>
</comment>
<evidence type="ECO:0000259" key="7">
    <source>
        <dbReference type="PROSITE" id="PS50888"/>
    </source>
</evidence>
<feature type="region of interest" description="Disordered" evidence="6">
    <location>
        <begin position="546"/>
        <end position="572"/>
    </location>
</feature>
<dbReference type="PANTHER" id="PTHR11534:SF9">
    <property type="entry name" value="MYOGENIC-DETERMINATION PROTEIN"/>
    <property type="match status" value="1"/>
</dbReference>
<organism evidence="8 9">
    <name type="scientific">Clavelina lepadiformis</name>
    <name type="common">Light-bulb sea squirt</name>
    <name type="synonym">Ascidia lepadiformis</name>
    <dbReference type="NCBI Taxonomy" id="159417"/>
    <lineage>
        <taxon>Eukaryota</taxon>
        <taxon>Metazoa</taxon>
        <taxon>Chordata</taxon>
        <taxon>Tunicata</taxon>
        <taxon>Ascidiacea</taxon>
        <taxon>Aplousobranchia</taxon>
        <taxon>Clavelinidae</taxon>
        <taxon>Clavelina</taxon>
    </lineage>
</organism>
<feature type="compositionally biased region" description="Polar residues" evidence="6">
    <location>
        <begin position="561"/>
        <end position="572"/>
    </location>
</feature>
<evidence type="ECO:0000256" key="1">
    <source>
        <dbReference type="ARBA" id="ARBA00004123"/>
    </source>
</evidence>
<dbReference type="InterPro" id="IPR011598">
    <property type="entry name" value="bHLH_dom"/>
</dbReference>
<keyword evidence="5" id="KW-0539">Nucleus</keyword>
<keyword evidence="3" id="KW-0221">Differentiation</keyword>
<sequence length="589" mass="65053">MTCVSVDDLHVASGFNNPAAYFNSFVTRPSMASSLKRNLSSTGLQRNRNDVLLSDTAPSLSPNLDKDVSLSFGDFRSSSDYVFQPDNCDISILEELSNMTSECSDSTINFSSTFHTSPVKDQSRPIHTSTFLFSPTEPPTQVIKQTRDKVHMTTNDTGFEFALENFFDSGGNLVDLTRRRISGDLAQRELSEEGIAPPISSIEPTLTFENAVDYHDENVKAMMQYLSETNEQEIMEKNKQNEPIIFSELMNVPGMEPALPSVEELLSLPSEKSRVFKTDDKKTSNPSSSLSRSKMHPSQGAFSQLIANRVKSCTDVDNHFHSFGVNTSLTSDMTTQNSQLSLNVTTHPNQVSTSVLENDEEPCGHEANSYTHTSHPNGHQCLVWACKACKRKTGPHDRRRAATLRERRRLKRVNQAYETLKRCACANPNQRLPKVEILRNAITYICNLQRMLYGDQQSPKKATEAEFSTVYPEGTTSSMSVSNNIFVLPSEEPCSTPMENLLSVAAESANINTSLPSITSEMTTELKLSNVYNVTPLNGDLVNSLSSPSSVVHISDDSTDGETSTNTDGKTNSSLVRLSSIVDSISDEL</sequence>
<dbReference type="InterPro" id="IPR039704">
    <property type="entry name" value="Myogenic_factor"/>
</dbReference>
<feature type="region of interest" description="Disordered" evidence="6">
    <location>
        <begin position="273"/>
        <end position="299"/>
    </location>
</feature>
<evidence type="ECO:0000256" key="5">
    <source>
        <dbReference type="ARBA" id="ARBA00023242"/>
    </source>
</evidence>